<evidence type="ECO:0000313" key="9">
    <source>
        <dbReference type="RefSeq" id="XP_067166005.1"/>
    </source>
</evidence>
<organism evidence="8 9">
    <name type="scientific">Apteryx mantelli</name>
    <name type="common">North Island brown kiwi</name>
    <dbReference type="NCBI Taxonomy" id="2696672"/>
    <lineage>
        <taxon>Eukaryota</taxon>
        <taxon>Metazoa</taxon>
        <taxon>Chordata</taxon>
        <taxon>Craniata</taxon>
        <taxon>Vertebrata</taxon>
        <taxon>Euteleostomi</taxon>
        <taxon>Archelosauria</taxon>
        <taxon>Archosauria</taxon>
        <taxon>Dinosauria</taxon>
        <taxon>Saurischia</taxon>
        <taxon>Theropoda</taxon>
        <taxon>Coelurosauria</taxon>
        <taxon>Aves</taxon>
        <taxon>Palaeognathae</taxon>
        <taxon>Apterygiformes</taxon>
        <taxon>Apterygidae</taxon>
        <taxon>Apteryx</taxon>
    </lineage>
</organism>
<feature type="domain" description="Protein kinase" evidence="7">
    <location>
        <begin position="9"/>
        <end position="292"/>
    </location>
</feature>
<evidence type="ECO:0000259" key="7">
    <source>
        <dbReference type="PROSITE" id="PS50011"/>
    </source>
</evidence>
<dbReference type="SMART" id="SM00220">
    <property type="entry name" value="S_TKc"/>
    <property type="match status" value="1"/>
</dbReference>
<dbReference type="RefSeq" id="XP_067166005.1">
    <property type="nucleotide sequence ID" value="XM_067309904.1"/>
</dbReference>
<evidence type="ECO:0000313" key="8">
    <source>
        <dbReference type="Proteomes" id="UP001652627"/>
    </source>
</evidence>
<dbReference type="GO" id="GO:0016301">
    <property type="term" value="F:kinase activity"/>
    <property type="evidence" value="ECO:0007669"/>
    <property type="project" value="UniProtKB-KW"/>
</dbReference>
<keyword evidence="2 4" id="KW-0547">Nucleotide-binding</keyword>
<dbReference type="InterPro" id="IPR017441">
    <property type="entry name" value="Protein_kinase_ATP_BS"/>
</dbReference>
<dbReference type="InterPro" id="IPR011009">
    <property type="entry name" value="Kinase-like_dom_sf"/>
</dbReference>
<sequence>MELRVGNKYRLGRKIGSGSFGDIYLGANIATGEEVAIKLECVKTKHPQLHIESKFYKMMQGGVGIPSIKWCGAEGDYNVMVMELLGPSLEDLFNFCSRKFSLKTVLLLADQMISRIEYIHSKNFIHRDVKPDNFLMGLGKKGNLVYIIDFGLAKKYRDARTHQHIPYRENKNLTGTARYASINTHLGIAEFSTYLNFCRSLRFDDKPDYSYLRQLFRNLFHRQGFSYDYVFDWNMLKFGAARNPEDMDRERREHEREERMGQLRGSATRALPPGPPAGATANRLRNVAEPMASTPTSRIQQSGNTSPRAISRVDRERKVSMRLHRGAPANVSSSDLTGRQEVSRISASQTSVPFDHLGK</sequence>
<keyword evidence="9" id="KW-0808">Transferase</keyword>
<keyword evidence="8" id="KW-1185">Reference proteome</keyword>
<dbReference type="PROSITE" id="PS50011">
    <property type="entry name" value="PROTEIN_KINASE_DOM"/>
    <property type="match status" value="1"/>
</dbReference>
<dbReference type="Gene3D" id="3.30.200.20">
    <property type="entry name" value="Phosphorylase Kinase, domain 1"/>
    <property type="match status" value="1"/>
</dbReference>
<dbReference type="InterPro" id="IPR000719">
    <property type="entry name" value="Prot_kinase_dom"/>
</dbReference>
<dbReference type="Pfam" id="PF00069">
    <property type="entry name" value="Pkinase"/>
    <property type="match status" value="1"/>
</dbReference>
<feature type="binding site" evidence="4">
    <location>
        <position position="38"/>
    </location>
    <ligand>
        <name>ATP</name>
        <dbReference type="ChEBI" id="CHEBI:30616"/>
    </ligand>
</feature>
<feature type="compositionally biased region" description="Basic and acidic residues" evidence="6">
    <location>
        <begin position="244"/>
        <end position="261"/>
    </location>
</feature>
<evidence type="ECO:0000256" key="1">
    <source>
        <dbReference type="ARBA" id="ARBA00012513"/>
    </source>
</evidence>
<name>A0ABM4FM21_9AVES</name>
<dbReference type="SUPFAM" id="SSF56112">
    <property type="entry name" value="Protein kinase-like (PK-like)"/>
    <property type="match status" value="1"/>
</dbReference>
<keyword evidence="5" id="KW-0723">Serine/threonine-protein kinase</keyword>
<dbReference type="Proteomes" id="UP001652627">
    <property type="component" value="Chromosome 1"/>
</dbReference>
<proteinExistence type="inferred from homology"/>
<evidence type="ECO:0000256" key="2">
    <source>
        <dbReference type="ARBA" id="ARBA00022741"/>
    </source>
</evidence>
<dbReference type="GeneID" id="106488733"/>
<feature type="compositionally biased region" description="Low complexity" evidence="6">
    <location>
        <begin position="267"/>
        <end position="281"/>
    </location>
</feature>
<evidence type="ECO:0000256" key="6">
    <source>
        <dbReference type="SAM" id="MobiDB-lite"/>
    </source>
</evidence>
<feature type="compositionally biased region" description="Polar residues" evidence="6">
    <location>
        <begin position="343"/>
        <end position="352"/>
    </location>
</feature>
<evidence type="ECO:0000256" key="5">
    <source>
        <dbReference type="RuleBase" id="RU000304"/>
    </source>
</evidence>
<evidence type="ECO:0000256" key="4">
    <source>
        <dbReference type="PROSITE-ProRule" id="PRU10141"/>
    </source>
</evidence>
<reference evidence="8" key="1">
    <citation type="submission" date="2025-05" db="UniProtKB">
        <authorList>
            <consortium name="RefSeq"/>
        </authorList>
    </citation>
    <scope>NUCLEOTIDE SEQUENCE [LARGE SCALE GENOMIC DNA]</scope>
</reference>
<keyword evidence="3 4" id="KW-0067">ATP-binding</keyword>
<evidence type="ECO:0000256" key="3">
    <source>
        <dbReference type="ARBA" id="ARBA00022840"/>
    </source>
</evidence>
<dbReference type="Gene3D" id="1.10.510.10">
    <property type="entry name" value="Transferase(Phosphotransferase) domain 1"/>
    <property type="match status" value="2"/>
</dbReference>
<protein>
    <recommendedName>
        <fullName evidence="1">non-specific serine/threonine protein kinase</fullName>
        <ecNumber evidence="1">2.7.11.1</ecNumber>
    </recommendedName>
</protein>
<gene>
    <name evidence="9" type="primary">CSNK1E</name>
</gene>
<comment type="similarity">
    <text evidence="5">Belongs to the protein kinase superfamily.</text>
</comment>
<dbReference type="PROSITE" id="PS00108">
    <property type="entry name" value="PROTEIN_KINASE_ST"/>
    <property type="match status" value="1"/>
</dbReference>
<feature type="region of interest" description="Disordered" evidence="6">
    <location>
        <begin position="244"/>
        <end position="359"/>
    </location>
</feature>
<dbReference type="PROSITE" id="PS00107">
    <property type="entry name" value="PROTEIN_KINASE_ATP"/>
    <property type="match status" value="1"/>
</dbReference>
<dbReference type="EC" id="2.7.11.1" evidence="1"/>
<keyword evidence="9" id="KW-0418">Kinase</keyword>
<dbReference type="InterPro" id="IPR050235">
    <property type="entry name" value="CK1_Ser-Thr_kinase"/>
</dbReference>
<reference evidence="9" key="2">
    <citation type="submission" date="2025-08" db="UniProtKB">
        <authorList>
            <consortium name="RefSeq"/>
        </authorList>
    </citation>
    <scope>IDENTIFICATION</scope>
    <source>
        <tissue evidence="9">Blood</tissue>
    </source>
</reference>
<feature type="compositionally biased region" description="Polar residues" evidence="6">
    <location>
        <begin position="293"/>
        <end position="308"/>
    </location>
</feature>
<dbReference type="PANTHER" id="PTHR11909">
    <property type="entry name" value="CASEIN KINASE-RELATED"/>
    <property type="match status" value="1"/>
</dbReference>
<accession>A0ABM4FM21</accession>
<dbReference type="InterPro" id="IPR008271">
    <property type="entry name" value="Ser/Thr_kinase_AS"/>
</dbReference>